<keyword evidence="1" id="KW-1133">Transmembrane helix</keyword>
<name>A0A378SPP0_9MYCO</name>
<dbReference type="AlphaFoldDB" id="A0A378SPP0"/>
<evidence type="ECO:0000313" key="2">
    <source>
        <dbReference type="EMBL" id="STZ44762.1"/>
    </source>
</evidence>
<reference evidence="2 3" key="1">
    <citation type="submission" date="2018-06" db="EMBL/GenBank/DDBJ databases">
        <authorList>
            <consortium name="Pathogen Informatics"/>
            <person name="Doyle S."/>
        </authorList>
    </citation>
    <scope>NUCLEOTIDE SEQUENCE [LARGE SCALE GENOMIC DNA]</scope>
    <source>
        <strain evidence="2 3">NCTC10742</strain>
    </source>
</reference>
<feature type="transmembrane region" description="Helical" evidence="1">
    <location>
        <begin position="33"/>
        <end position="54"/>
    </location>
</feature>
<sequence length="59" mass="5701">MLTAAAAAFAALALTAGVLQLLAFGAGGSPRHVILGVFACAVGLSVAGAVIASVRGHRR</sequence>
<gene>
    <name evidence="2" type="ORF">NCTC10742_04004</name>
</gene>
<evidence type="ECO:0008006" key="4">
    <source>
        <dbReference type="Google" id="ProtNLM"/>
    </source>
</evidence>
<organism evidence="2 3">
    <name type="scientific">Mycolicibacterium gilvum</name>
    <dbReference type="NCBI Taxonomy" id="1804"/>
    <lineage>
        <taxon>Bacteria</taxon>
        <taxon>Bacillati</taxon>
        <taxon>Actinomycetota</taxon>
        <taxon>Actinomycetes</taxon>
        <taxon>Mycobacteriales</taxon>
        <taxon>Mycobacteriaceae</taxon>
        <taxon>Mycolicibacterium</taxon>
    </lineage>
</organism>
<evidence type="ECO:0000256" key="1">
    <source>
        <dbReference type="SAM" id="Phobius"/>
    </source>
</evidence>
<dbReference type="EMBL" id="UGQM01000001">
    <property type="protein sequence ID" value="STZ44762.1"/>
    <property type="molecule type" value="Genomic_DNA"/>
</dbReference>
<accession>A0A378SPP0</accession>
<proteinExistence type="predicted"/>
<evidence type="ECO:0000313" key="3">
    <source>
        <dbReference type="Proteomes" id="UP000254291"/>
    </source>
</evidence>
<dbReference type="Proteomes" id="UP000254291">
    <property type="component" value="Unassembled WGS sequence"/>
</dbReference>
<protein>
    <recommendedName>
        <fullName evidence="4">Transmembrane protein</fullName>
    </recommendedName>
</protein>
<keyword evidence="1" id="KW-0812">Transmembrane</keyword>
<keyword evidence="1" id="KW-0472">Membrane</keyword>